<evidence type="ECO:0000313" key="1">
    <source>
        <dbReference type="EMBL" id="KAK6639246.1"/>
    </source>
</evidence>
<gene>
    <name evidence="1" type="ORF">RUM43_007517</name>
</gene>
<protein>
    <submittedName>
        <fullName evidence="1">Uncharacterized protein</fullName>
    </submittedName>
</protein>
<dbReference type="AlphaFoldDB" id="A0AAN8PMQ5"/>
<dbReference type="Proteomes" id="UP001372834">
    <property type="component" value="Unassembled WGS sequence"/>
</dbReference>
<evidence type="ECO:0000313" key="2">
    <source>
        <dbReference type="Proteomes" id="UP001372834"/>
    </source>
</evidence>
<proteinExistence type="predicted"/>
<comment type="caution">
    <text evidence="1">The sequence shown here is derived from an EMBL/GenBank/DDBJ whole genome shotgun (WGS) entry which is preliminary data.</text>
</comment>
<accession>A0AAN8PMQ5</accession>
<dbReference type="EMBL" id="JAWJWE010000003">
    <property type="protein sequence ID" value="KAK6639246.1"/>
    <property type="molecule type" value="Genomic_DNA"/>
</dbReference>
<reference evidence="1 2" key="1">
    <citation type="submission" date="2023-10" db="EMBL/GenBank/DDBJ databases">
        <title>Genomes of two closely related lineages of the louse Polyplax serrata with different host specificities.</title>
        <authorList>
            <person name="Martinu J."/>
            <person name="Tarabai H."/>
            <person name="Stefka J."/>
            <person name="Hypsa V."/>
        </authorList>
    </citation>
    <scope>NUCLEOTIDE SEQUENCE [LARGE SCALE GENOMIC DNA]</scope>
    <source>
        <strain evidence="1">HR10_N</strain>
    </source>
</reference>
<organism evidence="1 2">
    <name type="scientific">Polyplax serrata</name>
    <name type="common">Common mouse louse</name>
    <dbReference type="NCBI Taxonomy" id="468196"/>
    <lineage>
        <taxon>Eukaryota</taxon>
        <taxon>Metazoa</taxon>
        <taxon>Ecdysozoa</taxon>
        <taxon>Arthropoda</taxon>
        <taxon>Hexapoda</taxon>
        <taxon>Insecta</taxon>
        <taxon>Pterygota</taxon>
        <taxon>Neoptera</taxon>
        <taxon>Paraneoptera</taxon>
        <taxon>Psocodea</taxon>
        <taxon>Troctomorpha</taxon>
        <taxon>Phthiraptera</taxon>
        <taxon>Anoplura</taxon>
        <taxon>Polyplacidae</taxon>
        <taxon>Polyplax</taxon>
    </lineage>
</organism>
<sequence>MIVILPVPSIIPVLDALAPYILYKFFSKCTSELVECNARAYNTGTLGEKDWFIGSITTGFSSVLPLQKANVEFKQMANDSVQCGLV</sequence>
<name>A0AAN8PMQ5_POLSC</name>